<organism evidence="2">
    <name type="scientific">Arundo donax</name>
    <name type="common">Giant reed</name>
    <name type="synonym">Donax arundinaceus</name>
    <dbReference type="NCBI Taxonomy" id="35708"/>
    <lineage>
        <taxon>Eukaryota</taxon>
        <taxon>Viridiplantae</taxon>
        <taxon>Streptophyta</taxon>
        <taxon>Embryophyta</taxon>
        <taxon>Tracheophyta</taxon>
        <taxon>Spermatophyta</taxon>
        <taxon>Magnoliopsida</taxon>
        <taxon>Liliopsida</taxon>
        <taxon>Poales</taxon>
        <taxon>Poaceae</taxon>
        <taxon>PACMAD clade</taxon>
        <taxon>Arundinoideae</taxon>
        <taxon>Arundineae</taxon>
        <taxon>Arundo</taxon>
    </lineage>
</organism>
<dbReference type="Pfam" id="PF07727">
    <property type="entry name" value="RVT_2"/>
    <property type="match status" value="1"/>
</dbReference>
<proteinExistence type="predicted"/>
<accession>A0A0A9DRI4</accession>
<evidence type="ECO:0000259" key="1">
    <source>
        <dbReference type="Pfam" id="PF07727"/>
    </source>
</evidence>
<dbReference type="EMBL" id="GBRH01206741">
    <property type="protein sequence ID" value="JAD91154.1"/>
    <property type="molecule type" value="Transcribed_RNA"/>
</dbReference>
<sequence length="154" mass="17224">MRSYMIINVFTHDHLEAFDKVFAPVARLESVQLMITIAAHANWELHHLDIKSAFLNGDLHEEVYVEQPPGFTVKGKESLVYRLDKALYGLRQAPRAWNEKLDEVCSSSASIAATPSTASTLAATASGDSSSACMWMTWSSRAAIRRRSPNSRRR</sequence>
<dbReference type="AlphaFoldDB" id="A0A0A9DRI4"/>
<reference evidence="2" key="1">
    <citation type="submission" date="2014-09" db="EMBL/GenBank/DDBJ databases">
        <authorList>
            <person name="Magalhaes I.L.F."/>
            <person name="Oliveira U."/>
            <person name="Santos F.R."/>
            <person name="Vidigal T.H.D.A."/>
            <person name="Brescovit A.D."/>
            <person name="Santos A.J."/>
        </authorList>
    </citation>
    <scope>NUCLEOTIDE SEQUENCE</scope>
    <source>
        <tissue evidence="2">Shoot tissue taken approximately 20 cm above the soil surface</tissue>
    </source>
</reference>
<name>A0A0A9DRI4_ARUDO</name>
<reference evidence="2" key="2">
    <citation type="journal article" date="2015" name="Data Brief">
        <title>Shoot transcriptome of the giant reed, Arundo donax.</title>
        <authorList>
            <person name="Barrero R.A."/>
            <person name="Guerrero F.D."/>
            <person name="Moolhuijzen P."/>
            <person name="Goolsby J.A."/>
            <person name="Tidwell J."/>
            <person name="Bellgard S.E."/>
            <person name="Bellgard M.I."/>
        </authorList>
    </citation>
    <scope>NUCLEOTIDE SEQUENCE</scope>
    <source>
        <tissue evidence="2">Shoot tissue taken approximately 20 cm above the soil surface</tissue>
    </source>
</reference>
<dbReference type="SUPFAM" id="SSF56672">
    <property type="entry name" value="DNA/RNA polymerases"/>
    <property type="match status" value="1"/>
</dbReference>
<feature type="domain" description="Reverse transcriptase Ty1/copia-type" evidence="1">
    <location>
        <begin position="5"/>
        <end position="105"/>
    </location>
</feature>
<evidence type="ECO:0000313" key="2">
    <source>
        <dbReference type="EMBL" id="JAD91154.1"/>
    </source>
</evidence>
<dbReference type="InterPro" id="IPR043502">
    <property type="entry name" value="DNA/RNA_pol_sf"/>
</dbReference>
<protein>
    <recommendedName>
        <fullName evidence="1">Reverse transcriptase Ty1/copia-type domain-containing protein</fullName>
    </recommendedName>
</protein>
<dbReference type="InterPro" id="IPR013103">
    <property type="entry name" value="RVT_2"/>
</dbReference>